<proteinExistence type="predicted"/>
<evidence type="ECO:0000313" key="3">
    <source>
        <dbReference type="EMBL" id="SVB60419.1"/>
    </source>
</evidence>
<name>A0A382FCP5_9ZZZZ</name>
<dbReference type="SUPFAM" id="SSF48452">
    <property type="entry name" value="TPR-like"/>
    <property type="match status" value="1"/>
</dbReference>
<protein>
    <recommendedName>
        <fullName evidence="2">Outer membrane lipoprotein BamD-like domain-containing protein</fullName>
    </recommendedName>
</protein>
<evidence type="ECO:0000256" key="1">
    <source>
        <dbReference type="ARBA" id="ARBA00022729"/>
    </source>
</evidence>
<accession>A0A382FCP5</accession>
<dbReference type="SMART" id="SM00028">
    <property type="entry name" value="TPR"/>
    <property type="match status" value="3"/>
</dbReference>
<feature type="non-terminal residue" evidence="3">
    <location>
        <position position="1"/>
    </location>
</feature>
<reference evidence="3" key="1">
    <citation type="submission" date="2018-05" db="EMBL/GenBank/DDBJ databases">
        <authorList>
            <person name="Lanie J.A."/>
            <person name="Ng W.-L."/>
            <person name="Kazmierczak K.M."/>
            <person name="Andrzejewski T.M."/>
            <person name="Davidsen T.M."/>
            <person name="Wayne K.J."/>
            <person name="Tettelin H."/>
            <person name="Glass J.I."/>
            <person name="Rusch D."/>
            <person name="Podicherti R."/>
            <person name="Tsui H.-C.T."/>
            <person name="Winkler M.E."/>
        </authorList>
    </citation>
    <scope>NUCLEOTIDE SEQUENCE</scope>
</reference>
<dbReference type="InterPro" id="IPR039565">
    <property type="entry name" value="BamD-like"/>
</dbReference>
<dbReference type="EMBL" id="UINC01049080">
    <property type="protein sequence ID" value="SVB60419.1"/>
    <property type="molecule type" value="Genomic_DNA"/>
</dbReference>
<dbReference type="AlphaFoldDB" id="A0A382FCP5"/>
<dbReference type="InterPro" id="IPR011990">
    <property type="entry name" value="TPR-like_helical_dom_sf"/>
</dbReference>
<evidence type="ECO:0000259" key="2">
    <source>
        <dbReference type="Pfam" id="PF13525"/>
    </source>
</evidence>
<dbReference type="PROSITE" id="PS50005">
    <property type="entry name" value="TPR"/>
    <property type="match status" value="2"/>
</dbReference>
<dbReference type="InterPro" id="IPR019734">
    <property type="entry name" value="TPR_rpt"/>
</dbReference>
<keyword evidence="1" id="KW-0732">Signal</keyword>
<sequence>RGMATQFPEHGLVADALYRAGENLYNASRFEDALTVFLQVVDSHPRTEAARKALYSASWTYMDLDSEKESLAAMQRLVKEYPRSGFARFAQFSIGDYYYSKKRFDDARAAYQKVIRLYPGTDESDKAQILLGDVREDLASLAYEGAFEHFQRGDYATAARGFEDIYEEYPKSYSALAALANKGVALEHLGDSAEARLTYERVLAAATDDPETSDISKFARLRLENL</sequence>
<feature type="domain" description="Outer membrane lipoprotein BamD-like" evidence="2">
    <location>
        <begin position="15"/>
        <end position="196"/>
    </location>
</feature>
<dbReference type="Gene3D" id="1.25.40.10">
    <property type="entry name" value="Tetratricopeptide repeat domain"/>
    <property type="match status" value="2"/>
</dbReference>
<gene>
    <name evidence="3" type="ORF">METZ01_LOCUS213273</name>
</gene>
<dbReference type="Pfam" id="PF13525">
    <property type="entry name" value="YfiO"/>
    <property type="match status" value="1"/>
</dbReference>
<organism evidence="3">
    <name type="scientific">marine metagenome</name>
    <dbReference type="NCBI Taxonomy" id="408172"/>
    <lineage>
        <taxon>unclassified sequences</taxon>
        <taxon>metagenomes</taxon>
        <taxon>ecological metagenomes</taxon>
    </lineage>
</organism>